<sequence>MRDNTNGSDDGRGVRNALTRISAALGVPAAAFYDADADAVAHLRREQEAHLLGLVRAYLQEVDHEHAQRFIAAVRALAEAEVR</sequence>
<accession>A0A1I4RYI7</accession>
<dbReference type="EMBL" id="FOTK01000038">
    <property type="protein sequence ID" value="SFM57308.1"/>
    <property type="molecule type" value="Genomic_DNA"/>
</dbReference>
<evidence type="ECO:0000313" key="1">
    <source>
        <dbReference type="EMBL" id="SFM57308.1"/>
    </source>
</evidence>
<keyword evidence="2" id="KW-1185">Reference proteome</keyword>
<organism evidence="1 2">
    <name type="scientific">Methylobacterium pseudosasicola</name>
    <dbReference type="NCBI Taxonomy" id="582667"/>
    <lineage>
        <taxon>Bacteria</taxon>
        <taxon>Pseudomonadati</taxon>
        <taxon>Pseudomonadota</taxon>
        <taxon>Alphaproteobacteria</taxon>
        <taxon>Hyphomicrobiales</taxon>
        <taxon>Methylobacteriaceae</taxon>
        <taxon>Methylobacterium</taxon>
    </lineage>
</organism>
<dbReference type="AlphaFoldDB" id="A0A1I4RYI7"/>
<dbReference type="RefSeq" id="WP_139234213.1">
    <property type="nucleotide sequence ID" value="NZ_FOTK01000038.1"/>
</dbReference>
<dbReference type="OrthoDB" id="8008371at2"/>
<reference evidence="2" key="1">
    <citation type="submission" date="2016-10" db="EMBL/GenBank/DDBJ databases">
        <authorList>
            <person name="Varghese N."/>
            <person name="Submissions S."/>
        </authorList>
    </citation>
    <scope>NUCLEOTIDE SEQUENCE [LARGE SCALE GENOMIC DNA]</scope>
    <source>
        <strain evidence="2">BL36</strain>
    </source>
</reference>
<proteinExistence type="predicted"/>
<dbReference type="Proteomes" id="UP000199048">
    <property type="component" value="Unassembled WGS sequence"/>
</dbReference>
<gene>
    <name evidence="1" type="ORF">SAMN05192568_103868</name>
</gene>
<protein>
    <submittedName>
        <fullName evidence="1">Uncharacterized protein</fullName>
    </submittedName>
</protein>
<name>A0A1I4RYI7_9HYPH</name>
<evidence type="ECO:0000313" key="2">
    <source>
        <dbReference type="Proteomes" id="UP000199048"/>
    </source>
</evidence>